<evidence type="ECO:0000313" key="3">
    <source>
        <dbReference type="Proteomes" id="UP000004210"/>
    </source>
</evidence>
<gene>
    <name evidence="2" type="ORF">UU9_12368</name>
</gene>
<dbReference type="STRING" id="1163408.UU9_12368"/>
<sequence>MARPTAFKPEYVAQAKKLAATLGATDVEIALFFGVSDRTIYRWKLDHPAFAKALKVGKAPANERVKRSLYLRAVGYSHPAEEVFCSNGKVTRVQTVKHYPPDTAAAIFYLCNRDKENWKQKNQTEHTGPGGGPIQSISTTTTDPIEAARIYQQVMSGEK</sequence>
<reference evidence="2 3" key="1">
    <citation type="journal article" date="2012" name="J. Bacteriol.">
        <title>Genome sequences for six rhodanobacter strains, isolated from soils and the terrestrial subsurface, with variable denitrification capabilities.</title>
        <authorList>
            <person name="Kostka J.E."/>
            <person name="Green S.J."/>
            <person name="Rishishwar L."/>
            <person name="Prakash O."/>
            <person name="Katz L.S."/>
            <person name="Marino-Ramirez L."/>
            <person name="Jordan I.K."/>
            <person name="Munk C."/>
            <person name="Ivanova N."/>
            <person name="Mikhailova N."/>
            <person name="Watson D.B."/>
            <person name="Brown S.D."/>
            <person name="Palumbo A.V."/>
            <person name="Brooks S.C."/>
        </authorList>
    </citation>
    <scope>NUCLEOTIDE SEQUENCE [LARGE SCALE GENOMIC DNA]</scope>
    <source>
        <strain evidence="3">Jip2T</strain>
    </source>
</reference>
<dbReference type="Proteomes" id="UP000004210">
    <property type="component" value="Unassembled WGS sequence"/>
</dbReference>
<evidence type="ECO:0000256" key="1">
    <source>
        <dbReference type="SAM" id="MobiDB-lite"/>
    </source>
</evidence>
<dbReference type="AlphaFoldDB" id="I4VMV2"/>
<keyword evidence="3" id="KW-1185">Reference proteome</keyword>
<accession>I4VMV2</accession>
<evidence type="ECO:0008006" key="4">
    <source>
        <dbReference type="Google" id="ProtNLM"/>
    </source>
</evidence>
<dbReference type="PATRIC" id="fig|1163408.3.peg.2522"/>
<organism evidence="2 3">
    <name type="scientific">Rhodanobacter fulvus Jip2</name>
    <dbReference type="NCBI Taxonomy" id="1163408"/>
    <lineage>
        <taxon>Bacteria</taxon>
        <taxon>Pseudomonadati</taxon>
        <taxon>Pseudomonadota</taxon>
        <taxon>Gammaproteobacteria</taxon>
        <taxon>Lysobacterales</taxon>
        <taxon>Rhodanobacteraceae</taxon>
        <taxon>Rhodanobacter</taxon>
    </lineage>
</organism>
<feature type="region of interest" description="Disordered" evidence="1">
    <location>
        <begin position="120"/>
        <end position="144"/>
    </location>
</feature>
<dbReference type="EMBL" id="AJXU01000051">
    <property type="protein sequence ID" value="EIL88543.1"/>
    <property type="molecule type" value="Genomic_DNA"/>
</dbReference>
<dbReference type="Gene3D" id="1.10.10.60">
    <property type="entry name" value="Homeodomain-like"/>
    <property type="match status" value="1"/>
</dbReference>
<evidence type="ECO:0000313" key="2">
    <source>
        <dbReference type="EMBL" id="EIL88543.1"/>
    </source>
</evidence>
<proteinExistence type="predicted"/>
<comment type="caution">
    <text evidence="2">The sequence shown here is derived from an EMBL/GenBank/DDBJ whole genome shotgun (WGS) entry which is preliminary data.</text>
</comment>
<dbReference type="RefSeq" id="WP_007082103.1">
    <property type="nucleotide sequence ID" value="NZ_AJXU01000051.1"/>
</dbReference>
<name>I4VMV2_9GAMM</name>
<protein>
    <recommendedName>
        <fullName evidence="4">Terminase</fullName>
    </recommendedName>
</protein>
<dbReference type="eggNOG" id="COG2963">
    <property type="taxonomic scope" value="Bacteria"/>
</dbReference>